<comment type="subcellular location">
    <subcellularLocation>
        <location evidence="1">Mitochondrion</location>
    </subcellularLocation>
</comment>
<keyword evidence="11" id="KW-1185">Reference proteome</keyword>
<evidence type="ECO:0000313" key="10">
    <source>
        <dbReference type="EMBL" id="KAK9893109.1"/>
    </source>
</evidence>
<dbReference type="PANTHER" id="PTHR13359">
    <property type="entry name" value="39S RIBOSOMAL PROTEIN L40, MITOCHONDRIAL"/>
    <property type="match status" value="1"/>
</dbReference>
<keyword evidence="6" id="KW-0687">Ribonucleoprotein</keyword>
<dbReference type="GO" id="GO:0005762">
    <property type="term" value="C:mitochondrial large ribosomal subunit"/>
    <property type="evidence" value="ECO:0007669"/>
    <property type="project" value="InterPro"/>
</dbReference>
<dbReference type="AlphaFoldDB" id="A0AAW1VHE0"/>
<evidence type="ECO:0000256" key="7">
    <source>
        <dbReference type="ARBA" id="ARBA00035192"/>
    </source>
</evidence>
<evidence type="ECO:0000256" key="6">
    <source>
        <dbReference type="ARBA" id="ARBA00023274"/>
    </source>
</evidence>
<name>A0AAW1VHE0_9CUCU</name>
<evidence type="ECO:0000256" key="2">
    <source>
        <dbReference type="ARBA" id="ARBA00009360"/>
    </source>
</evidence>
<keyword evidence="5" id="KW-0496">Mitochondrion</keyword>
<evidence type="ECO:0000256" key="3">
    <source>
        <dbReference type="ARBA" id="ARBA00022946"/>
    </source>
</evidence>
<evidence type="ECO:0000256" key="8">
    <source>
        <dbReference type="ARBA" id="ARBA00083752"/>
    </source>
</evidence>
<dbReference type="PANTHER" id="PTHR13359:SF2">
    <property type="entry name" value="LARGE RIBOSOMAL SUBUNIT PROTEIN ML40"/>
    <property type="match status" value="1"/>
</dbReference>
<accession>A0AAW1VHE0</accession>
<keyword evidence="4" id="KW-0689">Ribosomal protein</keyword>
<evidence type="ECO:0000256" key="5">
    <source>
        <dbReference type="ARBA" id="ARBA00023128"/>
    </source>
</evidence>
<dbReference type="Proteomes" id="UP001431783">
    <property type="component" value="Unassembled WGS sequence"/>
</dbReference>
<feature type="coiled-coil region" evidence="9">
    <location>
        <begin position="61"/>
        <end position="88"/>
    </location>
</feature>
<organism evidence="10 11">
    <name type="scientific">Henosepilachna vigintioctopunctata</name>
    <dbReference type="NCBI Taxonomy" id="420089"/>
    <lineage>
        <taxon>Eukaryota</taxon>
        <taxon>Metazoa</taxon>
        <taxon>Ecdysozoa</taxon>
        <taxon>Arthropoda</taxon>
        <taxon>Hexapoda</taxon>
        <taxon>Insecta</taxon>
        <taxon>Pterygota</taxon>
        <taxon>Neoptera</taxon>
        <taxon>Endopterygota</taxon>
        <taxon>Coleoptera</taxon>
        <taxon>Polyphaga</taxon>
        <taxon>Cucujiformia</taxon>
        <taxon>Coccinelloidea</taxon>
        <taxon>Coccinellidae</taxon>
        <taxon>Epilachninae</taxon>
        <taxon>Epilachnini</taxon>
        <taxon>Henosepilachna</taxon>
    </lineage>
</organism>
<evidence type="ECO:0000313" key="11">
    <source>
        <dbReference type="Proteomes" id="UP001431783"/>
    </source>
</evidence>
<evidence type="ECO:0000256" key="1">
    <source>
        <dbReference type="ARBA" id="ARBA00004173"/>
    </source>
</evidence>
<dbReference type="EMBL" id="JARQZJ010000150">
    <property type="protein sequence ID" value="KAK9893109.1"/>
    <property type="molecule type" value="Genomic_DNA"/>
</dbReference>
<dbReference type="InterPro" id="IPR019192">
    <property type="entry name" value="Ribosomal_mL40"/>
</dbReference>
<dbReference type="Pfam" id="PF09812">
    <property type="entry name" value="MRP-L28"/>
    <property type="match status" value="1"/>
</dbReference>
<dbReference type="InterPro" id="IPR039145">
    <property type="entry name" value="Ribosomal_mL40_metazoa/plant"/>
</dbReference>
<comment type="similarity">
    <text evidence="2">Belongs to the mitochondrion-specific ribosomal protein mL40 family.</text>
</comment>
<protein>
    <recommendedName>
        <fullName evidence="7">Large ribosomal subunit protein mL40</fullName>
    </recommendedName>
    <alternativeName>
        <fullName evidence="8">39S ribosomal protein L40, mitochondrial</fullName>
    </alternativeName>
</protein>
<dbReference type="FunFam" id="6.10.250.3440:FF:000001">
    <property type="entry name" value="Mitochondrial ribosomal protein L40"/>
    <property type="match status" value="1"/>
</dbReference>
<evidence type="ECO:0000256" key="4">
    <source>
        <dbReference type="ARBA" id="ARBA00022980"/>
    </source>
</evidence>
<keyword evidence="3" id="KW-0809">Transit peptide</keyword>
<gene>
    <name evidence="10" type="ORF">WA026_023829</name>
</gene>
<keyword evidence="9" id="KW-0175">Coiled coil</keyword>
<proteinExistence type="inferred from homology"/>
<dbReference type="Gene3D" id="6.10.250.3440">
    <property type="match status" value="1"/>
</dbReference>
<comment type="caution">
    <text evidence="10">The sequence shown here is derived from an EMBL/GenBank/DDBJ whole genome shotgun (WGS) entry which is preliminary data.</text>
</comment>
<evidence type="ECO:0000256" key="9">
    <source>
        <dbReference type="SAM" id="Coils"/>
    </source>
</evidence>
<reference evidence="10 11" key="1">
    <citation type="submission" date="2023-03" db="EMBL/GenBank/DDBJ databases">
        <title>Genome insight into feeding habits of ladybird beetles.</title>
        <authorList>
            <person name="Li H.-S."/>
            <person name="Huang Y.-H."/>
            <person name="Pang H."/>
        </authorList>
    </citation>
    <scope>NUCLEOTIDE SEQUENCE [LARGE SCALE GENOMIC DNA]</scope>
    <source>
        <strain evidence="10">SYSU_2023b</strain>
        <tissue evidence="10">Whole body</tissue>
    </source>
</reference>
<sequence length="205" mass="24339">MLTCWKVISNMKGSAGVSNFALNYFTKRNIFLGRVDNIQRSQVLWAEPMKKKKRIDPAVVKAREERRKKKLEKQIRRLERNAQQLKPIDECEIPLNITDERDIRKRENVPLPENVLENRAVLQKMWSIYKQDHHLKDIKMLDRIMFSQQKALDQLRLESEEFYQEAIQTDFHLIPFSSQGPVQTPAIDNYEPPDGDYLDISKKWE</sequence>